<dbReference type="InterPro" id="IPR013112">
    <property type="entry name" value="FAD-bd_8"/>
</dbReference>
<keyword evidence="5" id="KW-0560">Oxidoreductase</keyword>
<evidence type="ECO:0000256" key="1">
    <source>
        <dbReference type="ARBA" id="ARBA00004141"/>
    </source>
</evidence>
<evidence type="ECO:0000259" key="9">
    <source>
        <dbReference type="PROSITE" id="PS51384"/>
    </source>
</evidence>
<keyword evidence="6" id="KW-0406">Ion transport</keyword>
<dbReference type="PROSITE" id="PS51384">
    <property type="entry name" value="FAD_FR"/>
    <property type="match status" value="1"/>
</dbReference>
<evidence type="ECO:0000313" key="10">
    <source>
        <dbReference type="EMBL" id="CAK7269722.1"/>
    </source>
</evidence>
<proteinExistence type="predicted"/>
<evidence type="ECO:0000256" key="4">
    <source>
        <dbReference type="ARBA" id="ARBA00022989"/>
    </source>
</evidence>
<dbReference type="Pfam" id="PF08030">
    <property type="entry name" value="NAD_binding_6"/>
    <property type="match status" value="1"/>
</dbReference>
<feature type="transmembrane region" description="Helical" evidence="8">
    <location>
        <begin position="171"/>
        <end position="188"/>
    </location>
</feature>
<dbReference type="Gene3D" id="2.40.30.10">
    <property type="entry name" value="Translation factors"/>
    <property type="match status" value="1"/>
</dbReference>
<keyword evidence="7 8" id="KW-0472">Membrane</keyword>
<evidence type="ECO:0000256" key="7">
    <source>
        <dbReference type="ARBA" id="ARBA00023136"/>
    </source>
</evidence>
<name>A0ABP0DNE7_9PEZI</name>
<dbReference type="SUPFAM" id="SSF52343">
    <property type="entry name" value="Ferredoxin reductase-like, C-terminal NADP-linked domain"/>
    <property type="match status" value="1"/>
</dbReference>
<dbReference type="Pfam" id="PF01794">
    <property type="entry name" value="Ferric_reduct"/>
    <property type="match status" value="1"/>
</dbReference>
<feature type="transmembrane region" description="Helical" evidence="8">
    <location>
        <begin position="16"/>
        <end position="35"/>
    </location>
</feature>
<keyword evidence="2 8" id="KW-0812">Transmembrane</keyword>
<dbReference type="InterPro" id="IPR039261">
    <property type="entry name" value="FNR_nucleotide-bd"/>
</dbReference>
<dbReference type="Proteomes" id="UP001642501">
    <property type="component" value="Unassembled WGS sequence"/>
</dbReference>
<organism evidence="10 11">
    <name type="scientific">Sporothrix epigloea</name>
    <dbReference type="NCBI Taxonomy" id="1892477"/>
    <lineage>
        <taxon>Eukaryota</taxon>
        <taxon>Fungi</taxon>
        <taxon>Dikarya</taxon>
        <taxon>Ascomycota</taxon>
        <taxon>Pezizomycotina</taxon>
        <taxon>Sordariomycetes</taxon>
        <taxon>Sordariomycetidae</taxon>
        <taxon>Ophiostomatales</taxon>
        <taxon>Ophiostomataceae</taxon>
        <taxon>Sporothrix</taxon>
    </lineage>
</organism>
<dbReference type="InterPro" id="IPR052096">
    <property type="entry name" value="Endocannabinoid_amidase"/>
</dbReference>
<feature type="transmembrane region" description="Helical" evidence="8">
    <location>
        <begin position="138"/>
        <end position="159"/>
    </location>
</feature>
<keyword evidence="4 8" id="KW-1133">Transmembrane helix</keyword>
<dbReference type="InterPro" id="IPR013130">
    <property type="entry name" value="Fe3_Rdtase_TM_dom"/>
</dbReference>
<dbReference type="PANTHER" id="PTHR45847">
    <property type="entry name" value="FATTY ACID AMIDE HYDROLASE"/>
    <property type="match status" value="1"/>
</dbReference>
<sequence>MGFSQLLKKQLTAQKFFFHLLFWGLHFGLFALGWYKQASDPRLSSLNTLTYSVWISRGAGLVLSVDGMLILLPVCRTLVRIVRPKLRFLPLDENLWLHRQLAYATLLFAILHTGGHYVNFYNIEKRQIRPETALQIHYTQAGGITGHVMLFCMLLIYTTAHRRIRQQSFEAFWYTHHLFIPFMLALYTHTVGCFVRDTATSFSPFAGANYWKHCLGYQGWRWELVAGGLYLVERLYREVRARRETRITRVIRHPYDAVEIQFSKPSFRYKAGQWLFLQVPSISKYQWHPFTITSCPHDPHISVHVRQVGDFTRALGDAVGAGFAQAELYDGVDPLGMYEVALQNGQQMPSIRIDGPYGAPAEDVFDNEIAVLIGSGIGVTPWAAILKNIWHLRNGPNPPTRLRRVEFIWICKETTSFEWFQTLLSSLEQQSTETALVPGSNGIDFLKIHTYLTQKLDMDTTQNIVLNSVGTDFDPLTELQSRTNFGRPNFYKLFCTMRDGIMDRTYLHGLRGGMRTSTTVGVKFKQDQRAERIRNLPAEYHTPISAKDRATLAKPVEELSKEVRDGSTKAIDVLRTYGKAAVKVHEKTNCLTEVMISSCEDWLNTEGAINLKGPLAGIPVSLKDTLIVAGYDATVGYSSFTHQEQEEDGVMVTMLKDAGAVPFVKTNIPFTLLSFESTNDLWGRCTNPHNNKYSPGGSTGGESALLAGGGSRIGIGSDVAGSVRVPAHWSGCYSLRCSTGRWPKLSTRTSMAGQEGVPSVYSPMARTLDDLTYFTRSMIQMKPWKYDYSVHRIAWDQEAEDDFSSPLRKLRVGVLMSDGVVDPSPACQRAVEMVMKALEVDGHKVTLVSVDQPNAPPSPFEALRLASLLLNADGCQTFEVARRYGEWLDTGASQMRFLAKMPSPIRYMYYLWVRYVRQDPVWADLVRDWGPKSAFEQWKLVAQREAYRASWYKWWDSTDYDILLTPPNATPALPHDAMHDAFSSCGYTFLFNLLDYTAGILPVTHVDKTEDALPADFSLRKLNGVAQGAMKHYDSVAMHGLPVGVQVVGRRLEEEKVLGVMKKIEDALGADKYDLLELD</sequence>
<feature type="transmembrane region" description="Helical" evidence="8">
    <location>
        <begin position="100"/>
        <end position="118"/>
    </location>
</feature>
<accession>A0ABP0DNE7</accession>
<dbReference type="Pfam" id="PF08022">
    <property type="entry name" value="FAD_binding_8"/>
    <property type="match status" value="1"/>
</dbReference>
<dbReference type="PANTHER" id="PTHR45847:SF6">
    <property type="entry name" value="FATTY ACID AMIDE HYDROLASE"/>
    <property type="match status" value="1"/>
</dbReference>
<dbReference type="SUPFAM" id="SSF75304">
    <property type="entry name" value="Amidase signature (AS) enzymes"/>
    <property type="match status" value="1"/>
</dbReference>
<evidence type="ECO:0000256" key="3">
    <source>
        <dbReference type="ARBA" id="ARBA00022982"/>
    </source>
</evidence>
<dbReference type="SUPFAM" id="SSF63380">
    <property type="entry name" value="Riboflavin synthase domain-like"/>
    <property type="match status" value="1"/>
</dbReference>
<keyword evidence="6" id="KW-0813">Transport</keyword>
<dbReference type="Gene3D" id="3.40.50.80">
    <property type="entry name" value="Nucleotide-binding domain of ferredoxin-NADP reductase (FNR) module"/>
    <property type="match status" value="1"/>
</dbReference>
<protein>
    <recommendedName>
        <fullName evidence="9">FAD-binding FR-type domain-containing protein</fullName>
    </recommendedName>
</protein>
<keyword evidence="3" id="KW-0249">Electron transport</keyword>
<dbReference type="EMBL" id="CAWUOM010000062">
    <property type="protein sequence ID" value="CAK7269722.1"/>
    <property type="molecule type" value="Genomic_DNA"/>
</dbReference>
<keyword evidence="11" id="KW-1185">Reference proteome</keyword>
<evidence type="ECO:0000256" key="6">
    <source>
        <dbReference type="ARBA" id="ARBA00023065"/>
    </source>
</evidence>
<dbReference type="Gene3D" id="3.90.1300.10">
    <property type="entry name" value="Amidase signature (AS) domain"/>
    <property type="match status" value="1"/>
</dbReference>
<dbReference type="InterPro" id="IPR036928">
    <property type="entry name" value="AS_sf"/>
</dbReference>
<dbReference type="InterPro" id="IPR013121">
    <property type="entry name" value="Fe_red_NAD-bd_6"/>
</dbReference>
<dbReference type="SFLD" id="SFLDG01169">
    <property type="entry name" value="NADPH_oxidase_subgroup_(NOX)"/>
    <property type="match status" value="1"/>
</dbReference>
<feature type="transmembrane region" description="Helical" evidence="8">
    <location>
        <begin position="55"/>
        <end position="79"/>
    </location>
</feature>
<dbReference type="InterPro" id="IPR023631">
    <property type="entry name" value="Amidase_dom"/>
</dbReference>
<comment type="caution">
    <text evidence="10">The sequence shown here is derived from an EMBL/GenBank/DDBJ whole genome shotgun (WGS) entry which is preliminary data.</text>
</comment>
<evidence type="ECO:0000256" key="8">
    <source>
        <dbReference type="SAM" id="Phobius"/>
    </source>
</evidence>
<dbReference type="InterPro" id="IPR017938">
    <property type="entry name" value="Riboflavin_synthase-like_b-brl"/>
</dbReference>
<dbReference type="SFLD" id="SFLDS00052">
    <property type="entry name" value="Ferric_Reductase_Domain"/>
    <property type="match status" value="1"/>
</dbReference>
<evidence type="ECO:0000313" key="11">
    <source>
        <dbReference type="Proteomes" id="UP001642501"/>
    </source>
</evidence>
<feature type="domain" description="FAD-binding FR-type" evidence="9">
    <location>
        <begin position="240"/>
        <end position="363"/>
    </location>
</feature>
<evidence type="ECO:0000256" key="5">
    <source>
        <dbReference type="ARBA" id="ARBA00023002"/>
    </source>
</evidence>
<dbReference type="CDD" id="cd06186">
    <property type="entry name" value="NOX_Duox_like_FAD_NADP"/>
    <property type="match status" value="1"/>
</dbReference>
<dbReference type="InterPro" id="IPR017927">
    <property type="entry name" value="FAD-bd_FR_type"/>
</dbReference>
<gene>
    <name evidence="10" type="ORF">SEPCBS57363_003746</name>
</gene>
<evidence type="ECO:0000256" key="2">
    <source>
        <dbReference type="ARBA" id="ARBA00022692"/>
    </source>
</evidence>
<dbReference type="Pfam" id="PF01425">
    <property type="entry name" value="Amidase"/>
    <property type="match status" value="1"/>
</dbReference>
<comment type="subcellular location">
    <subcellularLocation>
        <location evidence="1">Membrane</location>
        <topology evidence="1">Multi-pass membrane protein</topology>
    </subcellularLocation>
</comment>
<reference evidence="10 11" key="1">
    <citation type="submission" date="2024-01" db="EMBL/GenBank/DDBJ databases">
        <authorList>
            <person name="Allen C."/>
            <person name="Tagirdzhanova G."/>
        </authorList>
    </citation>
    <scope>NUCLEOTIDE SEQUENCE [LARGE SCALE GENOMIC DNA]</scope>
    <source>
        <strain evidence="10 11">CBS 573.63</strain>
    </source>
</reference>